<feature type="region of interest" description="Disordered" evidence="1">
    <location>
        <begin position="1"/>
        <end position="89"/>
    </location>
</feature>
<evidence type="ECO:0000256" key="1">
    <source>
        <dbReference type="SAM" id="MobiDB-lite"/>
    </source>
</evidence>
<evidence type="ECO:0000313" key="3">
    <source>
        <dbReference type="Proteomes" id="UP001214628"/>
    </source>
</evidence>
<organism evidence="2 3">
    <name type="scientific">Malassezia psittaci</name>
    <dbReference type="NCBI Taxonomy" id="1821823"/>
    <lineage>
        <taxon>Eukaryota</taxon>
        <taxon>Fungi</taxon>
        <taxon>Dikarya</taxon>
        <taxon>Basidiomycota</taxon>
        <taxon>Ustilaginomycotina</taxon>
        <taxon>Malasseziomycetes</taxon>
        <taxon>Malasseziales</taxon>
        <taxon>Malasseziaceae</taxon>
        <taxon>Malassezia</taxon>
    </lineage>
</organism>
<feature type="compositionally biased region" description="Basic and acidic residues" evidence="1">
    <location>
        <begin position="261"/>
        <end position="273"/>
    </location>
</feature>
<accession>A0AAF0F6D7</accession>
<dbReference type="Proteomes" id="UP001214628">
    <property type="component" value="Chromosome 2"/>
</dbReference>
<keyword evidence="3" id="KW-1185">Reference proteome</keyword>
<feature type="compositionally biased region" description="Basic and acidic residues" evidence="1">
    <location>
        <begin position="37"/>
        <end position="51"/>
    </location>
</feature>
<feature type="compositionally biased region" description="Polar residues" evidence="1">
    <location>
        <begin position="72"/>
        <end position="82"/>
    </location>
</feature>
<feature type="region of interest" description="Disordered" evidence="1">
    <location>
        <begin position="197"/>
        <end position="312"/>
    </location>
</feature>
<sequence>MPRLHSEVTDTESRTRTDSHAWEPYLSPPPSGGSEPHLSHGDKRDWAHLSDECDDEQDNHEHATKRTRSYNKRNNAVMTPPSTRGRRMGDRLGLDRLSRVLDRAGPSRHTRCGSDSLFSEWLPNESKTGLQDSDLYAKHAFLPSLESYPVHDTKHNPFLEGGPADVGFTGPNAQRAHMRASSAPRRQQGSTLYVFRGQRVVRPDRDPSLPADIDQLDSPIEPRLLFPSRGTRVRHELPARNAVSDDEDTSRQSRTRHRGLFSKELEARARQTERSNISSTRLSSTDSKSLPLEQLMPQSSTTRPNLSKHTKN</sequence>
<feature type="compositionally biased region" description="Polar residues" evidence="1">
    <location>
        <begin position="296"/>
        <end position="305"/>
    </location>
</feature>
<gene>
    <name evidence="2" type="ORF">MPSI1_002226</name>
</gene>
<proteinExistence type="predicted"/>
<protein>
    <submittedName>
        <fullName evidence="2">Uncharacterized protein</fullName>
    </submittedName>
</protein>
<feature type="compositionally biased region" description="Low complexity" evidence="1">
    <location>
        <begin position="274"/>
        <end position="290"/>
    </location>
</feature>
<evidence type="ECO:0000313" key="2">
    <source>
        <dbReference type="EMBL" id="WFD43563.1"/>
    </source>
</evidence>
<feature type="compositionally biased region" description="Basic and acidic residues" evidence="1">
    <location>
        <begin position="1"/>
        <end position="21"/>
    </location>
</feature>
<dbReference type="EMBL" id="CP118376">
    <property type="protein sequence ID" value="WFD43563.1"/>
    <property type="molecule type" value="Genomic_DNA"/>
</dbReference>
<dbReference type="AlphaFoldDB" id="A0AAF0F6D7"/>
<reference evidence="2" key="1">
    <citation type="submission" date="2023-02" db="EMBL/GenBank/DDBJ databases">
        <title>Mating type loci evolution in Malassezia.</title>
        <authorList>
            <person name="Coelho M.A."/>
        </authorList>
    </citation>
    <scope>NUCLEOTIDE SEQUENCE</scope>
    <source>
        <strain evidence="2">CBS 14136</strain>
    </source>
</reference>
<name>A0AAF0F6D7_9BASI</name>